<evidence type="ECO:0000313" key="1">
    <source>
        <dbReference type="EMBL" id="AXY78453.1"/>
    </source>
</evidence>
<dbReference type="Gene3D" id="6.10.250.2750">
    <property type="match status" value="1"/>
</dbReference>
<dbReference type="OrthoDB" id="9780430at2"/>
<dbReference type="RefSeq" id="WP_119054325.1">
    <property type="nucleotide sequence ID" value="NZ_CP032157.1"/>
</dbReference>
<dbReference type="PANTHER" id="PTHR42905:SF16">
    <property type="entry name" value="CARBOXYPHOSPHONOENOLPYRUVATE PHOSPHONOMUTASE-LIKE PROTEIN (AFU_ORTHOLOGUE AFUA_5G07230)"/>
    <property type="match status" value="1"/>
</dbReference>
<keyword evidence="1" id="KW-0670">Pyruvate</keyword>
<dbReference type="InterPro" id="IPR039556">
    <property type="entry name" value="ICL/PEPM"/>
</dbReference>
<dbReference type="InterPro" id="IPR015813">
    <property type="entry name" value="Pyrv/PenolPyrv_kinase-like_dom"/>
</dbReference>
<dbReference type="KEGG" id="pseg:D3H65_32690"/>
<accession>A0A3B7MY32</accession>
<dbReference type="Pfam" id="PF13714">
    <property type="entry name" value="PEP_mutase"/>
    <property type="match status" value="1"/>
</dbReference>
<gene>
    <name evidence="1" type="ORF">D3H65_32690</name>
</gene>
<keyword evidence="1" id="KW-0456">Lyase</keyword>
<dbReference type="CDD" id="cd00377">
    <property type="entry name" value="ICL_PEPM"/>
    <property type="match status" value="1"/>
</dbReference>
<name>A0A3B7MY32_9BACT</name>
<reference evidence="1 2" key="1">
    <citation type="submission" date="2018-09" db="EMBL/GenBank/DDBJ databases">
        <title>Genome sequencing of strain 6GH32-13.</title>
        <authorList>
            <person name="Weon H.-Y."/>
            <person name="Heo J."/>
            <person name="Kwon S.-W."/>
        </authorList>
    </citation>
    <scope>NUCLEOTIDE SEQUENCE [LARGE SCALE GENOMIC DNA]</scope>
    <source>
        <strain evidence="1 2">5GH32-13</strain>
    </source>
</reference>
<dbReference type="PANTHER" id="PTHR42905">
    <property type="entry name" value="PHOSPHOENOLPYRUVATE CARBOXYLASE"/>
    <property type="match status" value="1"/>
</dbReference>
<keyword evidence="2" id="KW-1185">Reference proteome</keyword>
<sequence>MKTNYTELQLNKAVTFKALHERPGIFAFPNPWDAGSAKMLAALGFEALATTSAGLAFSLAKPDGEGAVTREETLANARAIIAASNLPVAGDLENGYGDAPETCAETIIMAAAAGLVGGSIEDATGRPHDPIYPFELSVERVKAAVAAARSLPFPFMLTARAENLIYGRPDFKDTLRRLEAFAEAGADVLFAPGLTTREEIVTVVKAVAPKPINIVAGLGPTPFSLNELEDMGVKRVSLGSSLARAAYSGFLRAAEEIKTNGSFGFTNGTTSYGEINQLLRS</sequence>
<dbReference type="GO" id="GO:0016829">
    <property type="term" value="F:lyase activity"/>
    <property type="evidence" value="ECO:0007669"/>
    <property type="project" value="UniProtKB-KW"/>
</dbReference>
<evidence type="ECO:0000313" key="2">
    <source>
        <dbReference type="Proteomes" id="UP000263900"/>
    </source>
</evidence>
<dbReference type="EMBL" id="CP032157">
    <property type="protein sequence ID" value="AXY78453.1"/>
    <property type="molecule type" value="Genomic_DNA"/>
</dbReference>
<proteinExistence type="predicted"/>
<dbReference type="InterPro" id="IPR040442">
    <property type="entry name" value="Pyrv_kinase-like_dom_sf"/>
</dbReference>
<dbReference type="AlphaFoldDB" id="A0A3B7MY32"/>
<dbReference type="Gene3D" id="3.20.20.60">
    <property type="entry name" value="Phosphoenolpyruvate-binding domains"/>
    <property type="match status" value="1"/>
</dbReference>
<dbReference type="Proteomes" id="UP000263900">
    <property type="component" value="Chromosome"/>
</dbReference>
<protein>
    <submittedName>
        <fullName evidence="1">Isocitrate lyase/phosphoenolpyruvate mutase family protein</fullName>
    </submittedName>
</protein>
<organism evidence="1 2">
    <name type="scientific">Paraflavitalea soli</name>
    <dbReference type="NCBI Taxonomy" id="2315862"/>
    <lineage>
        <taxon>Bacteria</taxon>
        <taxon>Pseudomonadati</taxon>
        <taxon>Bacteroidota</taxon>
        <taxon>Chitinophagia</taxon>
        <taxon>Chitinophagales</taxon>
        <taxon>Chitinophagaceae</taxon>
        <taxon>Paraflavitalea</taxon>
    </lineage>
</organism>
<dbReference type="SUPFAM" id="SSF51621">
    <property type="entry name" value="Phosphoenolpyruvate/pyruvate domain"/>
    <property type="match status" value="1"/>
</dbReference>